<reference evidence="7 8" key="1">
    <citation type="submission" date="2021-03" db="EMBL/GenBank/DDBJ databases">
        <title>Antimicrobial resistance genes in bacteria isolated from Japanese honey, and their potential for conferring macrolide and lincosamide resistance in the American foulbrood pathogen Paenibacillus larvae.</title>
        <authorList>
            <person name="Okamoto M."/>
            <person name="Kumagai M."/>
            <person name="Kanamori H."/>
            <person name="Takamatsu D."/>
        </authorList>
    </citation>
    <scope>NUCLEOTIDE SEQUENCE [LARGE SCALE GENOMIC DNA]</scope>
    <source>
        <strain evidence="7 8">J1TS3</strain>
    </source>
</reference>
<comment type="subcellular location">
    <subcellularLocation>
        <location evidence="1">Cell membrane</location>
        <topology evidence="1">Multi-pass membrane protein</topology>
    </subcellularLocation>
</comment>
<dbReference type="RefSeq" id="WP_212963447.1">
    <property type="nucleotide sequence ID" value="NZ_BOQT01000010.1"/>
</dbReference>
<evidence type="ECO:0000256" key="3">
    <source>
        <dbReference type="ARBA" id="ARBA00022692"/>
    </source>
</evidence>
<name>A0ABQ4K969_9BACI</name>
<gene>
    <name evidence="7" type="ORF">J1TS3_28690</name>
</gene>
<comment type="caution">
    <text evidence="7">The sequence shown here is derived from an EMBL/GenBank/DDBJ whole genome shotgun (WGS) entry which is preliminary data.</text>
</comment>
<dbReference type="InterPro" id="IPR002293">
    <property type="entry name" value="AA/rel_permease1"/>
</dbReference>
<accession>A0ABQ4K969</accession>
<proteinExistence type="predicted"/>
<dbReference type="InterPro" id="IPR050367">
    <property type="entry name" value="APC_superfamily"/>
</dbReference>
<keyword evidence="5 6" id="KW-0472">Membrane</keyword>
<dbReference type="Gene3D" id="1.20.1740.10">
    <property type="entry name" value="Amino acid/polyamine transporter I"/>
    <property type="match status" value="1"/>
</dbReference>
<protein>
    <submittedName>
        <fullName evidence="7">Amino acid APC family transporter</fullName>
    </submittedName>
</protein>
<feature type="transmembrane region" description="Helical" evidence="6">
    <location>
        <begin position="220"/>
        <end position="243"/>
    </location>
</feature>
<feature type="transmembrane region" description="Helical" evidence="6">
    <location>
        <begin position="415"/>
        <end position="434"/>
    </location>
</feature>
<feature type="transmembrane region" description="Helical" evidence="6">
    <location>
        <begin position="147"/>
        <end position="168"/>
    </location>
</feature>
<feature type="transmembrane region" description="Helical" evidence="6">
    <location>
        <begin position="385"/>
        <end position="403"/>
    </location>
</feature>
<dbReference type="Proteomes" id="UP000680279">
    <property type="component" value="Unassembled WGS sequence"/>
</dbReference>
<dbReference type="PIRSF" id="PIRSF006060">
    <property type="entry name" value="AA_transporter"/>
    <property type="match status" value="1"/>
</dbReference>
<sequence length="466" mass="49908">MSQQLNRTLGLGAAVATGVGIVVSSSALVSLGQGFGAGGKGFIIAMFAALILNLFVVFSFAELSGMIPVAGGINHYTLPAMGRFIGMISVISGYVLVTIFSGSAEAGIAGIIFTDVFAPWLHPTVVSIAITALLGVINILGIRAYSWTQIVLTMILIGSTIVLGIMGLTGTGVSGEPVETSFKFNEMGWGVFGLTALAIWLFIGVEFVTPLAEEIKKPKIYIPLAMGLSLFVILIADILFGLASVKYVPLGTLAESASPHVDFASAMLGRPGQTWMGLVAIIATTSTLNTLICSISRMLYGMGLNGQLPKIFGKTSRFGTPYAAIITLCMLFVIFLLMGITTGETIVTFILAGCFCWVVTYIIAHVDVIILRIKYPSARRSFKSPLGITFQVIGIMGMIYVLFNMHPDPVIQGEIYKYSLLFLALTIIYSAIWVKFVMKKPLFETTPLEELTAELDEDSENVSNIV</sequence>
<feature type="transmembrane region" description="Helical" evidence="6">
    <location>
        <begin position="346"/>
        <end position="373"/>
    </location>
</feature>
<feature type="transmembrane region" description="Helical" evidence="6">
    <location>
        <begin position="41"/>
        <end position="63"/>
    </location>
</feature>
<dbReference type="EMBL" id="BOQT01000010">
    <property type="protein sequence ID" value="GIN21735.1"/>
    <property type="molecule type" value="Genomic_DNA"/>
</dbReference>
<feature type="transmembrane region" description="Helical" evidence="6">
    <location>
        <begin position="275"/>
        <end position="300"/>
    </location>
</feature>
<evidence type="ECO:0000256" key="4">
    <source>
        <dbReference type="ARBA" id="ARBA00022989"/>
    </source>
</evidence>
<keyword evidence="3 6" id="KW-0812">Transmembrane</keyword>
<dbReference type="PANTHER" id="PTHR42770:SF12">
    <property type="entry name" value="AMINO ACID TRANSPORTER"/>
    <property type="match status" value="1"/>
</dbReference>
<feature type="transmembrane region" description="Helical" evidence="6">
    <location>
        <begin position="120"/>
        <end position="140"/>
    </location>
</feature>
<evidence type="ECO:0000313" key="8">
    <source>
        <dbReference type="Proteomes" id="UP000680279"/>
    </source>
</evidence>
<organism evidence="7 8">
    <name type="scientific">Siminovitchia fordii</name>
    <dbReference type="NCBI Taxonomy" id="254759"/>
    <lineage>
        <taxon>Bacteria</taxon>
        <taxon>Bacillati</taxon>
        <taxon>Bacillota</taxon>
        <taxon>Bacilli</taxon>
        <taxon>Bacillales</taxon>
        <taxon>Bacillaceae</taxon>
        <taxon>Siminovitchia</taxon>
    </lineage>
</organism>
<evidence type="ECO:0000313" key="7">
    <source>
        <dbReference type="EMBL" id="GIN21735.1"/>
    </source>
</evidence>
<evidence type="ECO:0000256" key="1">
    <source>
        <dbReference type="ARBA" id="ARBA00004651"/>
    </source>
</evidence>
<dbReference type="PANTHER" id="PTHR42770">
    <property type="entry name" value="AMINO ACID TRANSPORTER-RELATED"/>
    <property type="match status" value="1"/>
</dbReference>
<keyword evidence="4 6" id="KW-1133">Transmembrane helix</keyword>
<dbReference type="Pfam" id="PF13520">
    <property type="entry name" value="AA_permease_2"/>
    <property type="match status" value="1"/>
</dbReference>
<keyword evidence="8" id="KW-1185">Reference proteome</keyword>
<feature type="transmembrane region" description="Helical" evidence="6">
    <location>
        <begin position="321"/>
        <end position="340"/>
    </location>
</feature>
<keyword evidence="2" id="KW-1003">Cell membrane</keyword>
<evidence type="ECO:0000256" key="5">
    <source>
        <dbReference type="ARBA" id="ARBA00023136"/>
    </source>
</evidence>
<evidence type="ECO:0000256" key="6">
    <source>
        <dbReference type="SAM" id="Phobius"/>
    </source>
</evidence>
<evidence type="ECO:0000256" key="2">
    <source>
        <dbReference type="ARBA" id="ARBA00022475"/>
    </source>
</evidence>
<feature type="transmembrane region" description="Helical" evidence="6">
    <location>
        <begin position="9"/>
        <end position="29"/>
    </location>
</feature>
<feature type="transmembrane region" description="Helical" evidence="6">
    <location>
        <begin position="188"/>
        <end position="208"/>
    </location>
</feature>
<feature type="transmembrane region" description="Helical" evidence="6">
    <location>
        <begin position="84"/>
        <end position="114"/>
    </location>
</feature>